<dbReference type="PANTHER" id="PTHR23308">
    <property type="entry name" value="NUCLEAR INHIBITOR OF PROTEIN PHOSPHATASE-1"/>
    <property type="match status" value="1"/>
</dbReference>
<accession>A0A6P2C390</accession>
<name>A0A6P2C390_9ACTN</name>
<evidence type="ECO:0000256" key="1">
    <source>
        <dbReference type="ARBA" id="ARBA00022553"/>
    </source>
</evidence>
<gene>
    <name evidence="4" type="ORF">EAS64_17940</name>
</gene>
<evidence type="ECO:0000259" key="3">
    <source>
        <dbReference type="PROSITE" id="PS50006"/>
    </source>
</evidence>
<keyword evidence="5" id="KW-1185">Reference proteome</keyword>
<dbReference type="InterPro" id="IPR000253">
    <property type="entry name" value="FHA_dom"/>
</dbReference>
<dbReference type="Proteomes" id="UP000460272">
    <property type="component" value="Unassembled WGS sequence"/>
</dbReference>
<reference evidence="4 5" key="1">
    <citation type="submission" date="2018-11" db="EMBL/GenBank/DDBJ databases">
        <title>Trebonia kvetii gen.nov., sp.nov., a novel acidophilic actinobacterium, and proposal of the new actinobacterial family Treboniaceae fam. nov.</title>
        <authorList>
            <person name="Rapoport D."/>
            <person name="Sagova-Mareckova M."/>
            <person name="Sedlacek I."/>
            <person name="Provaznik J."/>
            <person name="Kralova S."/>
            <person name="Pavlinic D."/>
            <person name="Benes V."/>
            <person name="Kopecky J."/>
        </authorList>
    </citation>
    <scope>NUCLEOTIDE SEQUENCE [LARGE SCALE GENOMIC DNA]</scope>
    <source>
        <strain evidence="4 5">15Tr583</strain>
    </source>
</reference>
<keyword evidence="1" id="KW-0597">Phosphoprotein</keyword>
<dbReference type="EMBL" id="RPFW01000003">
    <property type="protein sequence ID" value="TVZ04691.1"/>
    <property type="molecule type" value="Genomic_DNA"/>
</dbReference>
<dbReference type="InterPro" id="IPR008984">
    <property type="entry name" value="SMAD_FHA_dom_sf"/>
</dbReference>
<organism evidence="4 5">
    <name type="scientific">Trebonia kvetii</name>
    <dbReference type="NCBI Taxonomy" id="2480626"/>
    <lineage>
        <taxon>Bacteria</taxon>
        <taxon>Bacillati</taxon>
        <taxon>Actinomycetota</taxon>
        <taxon>Actinomycetes</taxon>
        <taxon>Streptosporangiales</taxon>
        <taxon>Treboniaceae</taxon>
        <taxon>Trebonia</taxon>
    </lineage>
</organism>
<proteinExistence type="predicted"/>
<dbReference type="OrthoDB" id="8441431at2"/>
<feature type="region of interest" description="Disordered" evidence="2">
    <location>
        <begin position="606"/>
        <end position="625"/>
    </location>
</feature>
<protein>
    <submittedName>
        <fullName evidence="4">FHA domain-containing protein</fullName>
    </submittedName>
</protein>
<dbReference type="SMART" id="SM00240">
    <property type="entry name" value="FHA"/>
    <property type="match status" value="1"/>
</dbReference>
<dbReference type="PROSITE" id="PS50006">
    <property type="entry name" value="FHA_DOMAIN"/>
    <property type="match status" value="1"/>
</dbReference>
<evidence type="ECO:0000313" key="5">
    <source>
        <dbReference type="Proteomes" id="UP000460272"/>
    </source>
</evidence>
<evidence type="ECO:0000313" key="4">
    <source>
        <dbReference type="EMBL" id="TVZ04691.1"/>
    </source>
</evidence>
<evidence type="ECO:0000256" key="2">
    <source>
        <dbReference type="SAM" id="MobiDB-lite"/>
    </source>
</evidence>
<dbReference type="Gene3D" id="2.60.200.20">
    <property type="match status" value="1"/>
</dbReference>
<comment type="caution">
    <text evidence="4">The sequence shown here is derived from an EMBL/GenBank/DDBJ whole genome shotgun (WGS) entry which is preliminary data.</text>
</comment>
<dbReference type="Gene3D" id="3.50.50.60">
    <property type="entry name" value="FAD/NAD(P)-binding domain"/>
    <property type="match status" value="1"/>
</dbReference>
<dbReference type="InterPro" id="IPR036188">
    <property type="entry name" value="FAD/NAD-bd_sf"/>
</dbReference>
<dbReference type="CDD" id="cd00060">
    <property type="entry name" value="FHA"/>
    <property type="match status" value="1"/>
</dbReference>
<dbReference type="InterPro" id="IPR050923">
    <property type="entry name" value="Cell_Proc_Reg/RNA_Proc"/>
</dbReference>
<dbReference type="SUPFAM" id="SSF49879">
    <property type="entry name" value="SMAD/FHA domain"/>
    <property type="match status" value="1"/>
</dbReference>
<dbReference type="SUPFAM" id="SSF51905">
    <property type="entry name" value="FAD/NAD(P)-binding domain"/>
    <property type="match status" value="1"/>
</dbReference>
<dbReference type="Pfam" id="PF00498">
    <property type="entry name" value="FHA"/>
    <property type="match status" value="1"/>
</dbReference>
<feature type="domain" description="FHA" evidence="3">
    <location>
        <begin position="17"/>
        <end position="66"/>
    </location>
</feature>
<dbReference type="AlphaFoldDB" id="A0A6P2C390"/>
<sequence length="625" mass="68547">MHGDLAGQRFPVGDSPVTFGRGEDNDIVISDPAVSRVHAELRQEADGFVVADRGSANGTRVNGVLITGAERLRPGDEIEIAHHRFTFEAIDAGAVTVAANTKRITEAVKSEPVLRVTVSGGGPVGLAFALILADLMGPKVAIRIYNGRWKRDGRKVVWKGHDEGNVRRMQVVTIQSRQFLKMPQEMQDCLFTPGNYTEMWPSGPDSVNNVGPRNIRIAYIEDQLLELANKKRGQIELIPEPYDAESAASETVKQHVLAICEGSRSRTFSYYKPKFGAADFSLYGLDGEQLSDMVLGLRVKSLLPDPMAVLLTVSQNRFLLNSLNGEGFLNMRLTDQEANEAVGINPIKQTFSGCIQSEPCLLELGPRGDFMCGTHHTLFLPALLRGSAFWSRVQEGLALFGVPPENLTAVTGFQLNMVQRPRFSVRLYPPTATTPGTFGFLLGDAANAIHFWPGRGLNSGLASAISLARCLARPRRGTTLREADFTRHEAVMSMLQYRHKSRAWLQMVTADEDGNFRAIKDIIAQGITEGDEGHFDPEADLEELLLRVTQIRDRLASRIDGLPDDATLRTHLESLAAPLLHTLVASGPWDTVNVGGEEVEIDWLLEDPQPTQPPAPPKLAATPAR</sequence>